<feature type="transmembrane region" description="Helical" evidence="5">
    <location>
        <begin position="449"/>
        <end position="472"/>
    </location>
</feature>
<comment type="caution">
    <text evidence="6">The sequence shown here is derived from an EMBL/GenBank/DDBJ whole genome shotgun (WGS) entry which is preliminary data.</text>
</comment>
<keyword evidence="3 5" id="KW-1133">Transmembrane helix</keyword>
<dbReference type="RefSeq" id="WP_282333694.1">
    <property type="nucleotide sequence ID" value="NZ_JASBRG010000004.1"/>
</dbReference>
<dbReference type="InterPro" id="IPR023271">
    <property type="entry name" value="Aquaporin-like"/>
</dbReference>
<dbReference type="EMBL" id="JASBRG010000004">
    <property type="protein sequence ID" value="MDI3319579.1"/>
    <property type="molecule type" value="Genomic_DNA"/>
</dbReference>
<dbReference type="Gene3D" id="1.20.1080.10">
    <property type="entry name" value="Glycerol uptake facilitator protein"/>
    <property type="match status" value="1"/>
</dbReference>
<evidence type="ECO:0000313" key="6">
    <source>
        <dbReference type="EMBL" id="MDI3319579.1"/>
    </source>
</evidence>
<name>A0ABT6RAK6_9BACT</name>
<keyword evidence="4 5" id="KW-0472">Membrane</keyword>
<feature type="transmembrane region" description="Helical" evidence="5">
    <location>
        <begin position="492"/>
        <end position="512"/>
    </location>
</feature>
<dbReference type="InterPro" id="IPR011385">
    <property type="entry name" value="Site-sp_rcmbase"/>
</dbReference>
<sequence length="674" mass="76816">MKVFEKNKKQDITTEKKDKAIVLPLYTGKSGLQYVVDLVKNIRPKNYKNTKEAERKFAEVLAKLREESIALFALRRTLLSQFQNTDLIPTITESGITSSRGFVQELISKLKHKILPPLPHPKDFRYVIERVFYLKKDHIWVQNIDRDLWRQFFELLGIQVNITDPGIIRQLGESLQMLSYKVATLGMEKEITGRYSNVQDAIQPFIEQNRLVNEYMVQQNNLSVREKKLLFANIQENLFNCTQSLQWIRRQQLEYGTSLAQTFVTVRMQQQIERMHVIIDVLDADELFHADGFIEYFKTVVKNENTKTSLREFLSMNLGLVAYQIAEHKGKKGQKYITNSPSDFRYLFNSSMAGGFIISFGAIIKNLLSLIHLPYFWQGMSYGTNYATCFVLMDQSDATLATKQPAYTASAVASSLDVKKSQSRPDLRNLALTVAKVSRSQIASFAGNLLVVFPFTYLLAWLFNLSFGFKIASGEAAQKLLADQHPWQSMSILWACVTGFFLFLSGIIAGYVENHVVYGNIAERLKNHPIFVNTMSEKKLDRLAKFINKNSGTLAGSISLGFLLGWAAPLGKIFGIPFDIRHITISAGNTAIGYYGLDRNVPLAYLLTVVGGVLLIGFINFLVSFSLAFFVAVRSRGIQLKDYPEFLSILRHYFFRHPKDFLLPPKKTRLLEEL</sequence>
<keyword evidence="2 5" id="KW-0812">Transmembrane</keyword>
<comment type="subcellular location">
    <subcellularLocation>
        <location evidence="1">Membrane</location>
        <topology evidence="1">Multi-pass membrane protein</topology>
    </subcellularLocation>
</comment>
<dbReference type="Proteomes" id="UP001226434">
    <property type="component" value="Unassembled WGS sequence"/>
</dbReference>
<proteinExistence type="predicted"/>
<reference evidence="6 7" key="1">
    <citation type="submission" date="2023-05" db="EMBL/GenBank/DDBJ databases">
        <title>Genome sequence of Pinibacter sp. MAH-24.</title>
        <authorList>
            <person name="Huq M.A."/>
        </authorList>
    </citation>
    <scope>NUCLEOTIDE SEQUENCE [LARGE SCALE GENOMIC DNA]</scope>
    <source>
        <strain evidence="6 7">MAH-24</strain>
    </source>
</reference>
<protein>
    <recommendedName>
        <fullName evidence="8">Site-specific recombinase</fullName>
    </recommendedName>
</protein>
<evidence type="ECO:0000256" key="3">
    <source>
        <dbReference type="ARBA" id="ARBA00022989"/>
    </source>
</evidence>
<keyword evidence="7" id="KW-1185">Reference proteome</keyword>
<dbReference type="Pfam" id="PF10136">
    <property type="entry name" value="SpecificRecomb"/>
    <property type="match status" value="1"/>
</dbReference>
<evidence type="ECO:0000256" key="5">
    <source>
        <dbReference type="SAM" id="Phobius"/>
    </source>
</evidence>
<evidence type="ECO:0000256" key="1">
    <source>
        <dbReference type="ARBA" id="ARBA00004141"/>
    </source>
</evidence>
<feature type="transmembrane region" description="Helical" evidence="5">
    <location>
        <begin position="603"/>
        <end position="633"/>
    </location>
</feature>
<evidence type="ECO:0000256" key="2">
    <source>
        <dbReference type="ARBA" id="ARBA00022692"/>
    </source>
</evidence>
<evidence type="ECO:0008006" key="8">
    <source>
        <dbReference type="Google" id="ProtNLM"/>
    </source>
</evidence>
<gene>
    <name evidence="6" type="ORF">QJ048_07335</name>
</gene>
<feature type="transmembrane region" description="Helical" evidence="5">
    <location>
        <begin position="346"/>
        <end position="368"/>
    </location>
</feature>
<evidence type="ECO:0000256" key="4">
    <source>
        <dbReference type="ARBA" id="ARBA00023136"/>
    </source>
</evidence>
<accession>A0ABT6RAK6</accession>
<feature type="transmembrane region" description="Helical" evidence="5">
    <location>
        <begin position="546"/>
        <end position="568"/>
    </location>
</feature>
<evidence type="ECO:0000313" key="7">
    <source>
        <dbReference type="Proteomes" id="UP001226434"/>
    </source>
</evidence>
<organism evidence="6 7">
    <name type="scientific">Pinibacter soli</name>
    <dbReference type="NCBI Taxonomy" id="3044211"/>
    <lineage>
        <taxon>Bacteria</taxon>
        <taxon>Pseudomonadati</taxon>
        <taxon>Bacteroidota</taxon>
        <taxon>Chitinophagia</taxon>
        <taxon>Chitinophagales</taxon>
        <taxon>Chitinophagaceae</taxon>
        <taxon>Pinibacter</taxon>
    </lineage>
</organism>